<accession>A0A848H2E1</accession>
<dbReference type="Pfam" id="PF00005">
    <property type="entry name" value="ABC_tran"/>
    <property type="match status" value="1"/>
</dbReference>
<dbReference type="PANTHER" id="PTHR43776:SF7">
    <property type="entry name" value="D,D-DIPEPTIDE TRANSPORT ATP-BINDING PROTEIN DDPF-RELATED"/>
    <property type="match status" value="1"/>
</dbReference>
<dbReference type="PANTHER" id="PTHR43776">
    <property type="entry name" value="TRANSPORT ATP-BINDING PROTEIN"/>
    <property type="match status" value="1"/>
</dbReference>
<keyword evidence="3" id="KW-1003">Cell membrane</keyword>
<dbReference type="SMART" id="SM00382">
    <property type="entry name" value="AAA"/>
    <property type="match status" value="1"/>
</dbReference>
<name>A0A848H2E1_9BURK</name>
<dbReference type="CDD" id="cd03257">
    <property type="entry name" value="ABC_NikE_OppD_transporters"/>
    <property type="match status" value="1"/>
</dbReference>
<keyword evidence="8" id="KW-1185">Reference proteome</keyword>
<dbReference type="PROSITE" id="PS00211">
    <property type="entry name" value="ABC_TRANSPORTER_1"/>
    <property type="match status" value="1"/>
</dbReference>
<dbReference type="Gene3D" id="3.40.50.300">
    <property type="entry name" value="P-loop containing nucleotide triphosphate hydrolases"/>
    <property type="match status" value="1"/>
</dbReference>
<gene>
    <name evidence="7" type="ORF">HHL11_06025</name>
</gene>
<evidence type="ECO:0000256" key="3">
    <source>
        <dbReference type="ARBA" id="ARBA00022475"/>
    </source>
</evidence>
<dbReference type="GO" id="GO:0005524">
    <property type="term" value="F:ATP binding"/>
    <property type="evidence" value="ECO:0007669"/>
    <property type="project" value="UniProtKB-KW"/>
</dbReference>
<proteinExistence type="inferred from homology"/>
<dbReference type="InterPro" id="IPR050319">
    <property type="entry name" value="ABC_transp_ATP-bind"/>
</dbReference>
<comment type="similarity">
    <text evidence="1">Belongs to the ABC transporter superfamily.</text>
</comment>
<reference evidence="7 8" key="1">
    <citation type="submission" date="2020-04" db="EMBL/GenBank/DDBJ databases">
        <title>Ramlibacter sp. G-1-2-2 isolated from soil.</title>
        <authorList>
            <person name="Dahal R.H."/>
        </authorList>
    </citation>
    <scope>NUCLEOTIDE SEQUENCE [LARGE SCALE GENOMIC DNA]</scope>
    <source>
        <strain evidence="7 8">G-1-2-2</strain>
    </source>
</reference>
<dbReference type="Proteomes" id="UP000541185">
    <property type="component" value="Unassembled WGS sequence"/>
</dbReference>
<comment type="caution">
    <text evidence="7">The sequence shown here is derived from an EMBL/GenBank/DDBJ whole genome shotgun (WGS) entry which is preliminary data.</text>
</comment>
<dbReference type="EMBL" id="JABBFX010000001">
    <property type="protein sequence ID" value="NML43300.1"/>
    <property type="molecule type" value="Genomic_DNA"/>
</dbReference>
<dbReference type="GO" id="GO:0016887">
    <property type="term" value="F:ATP hydrolysis activity"/>
    <property type="evidence" value="ECO:0007669"/>
    <property type="project" value="InterPro"/>
</dbReference>
<keyword evidence="5 7" id="KW-0067">ATP-binding</keyword>
<dbReference type="GO" id="GO:0055085">
    <property type="term" value="P:transmembrane transport"/>
    <property type="evidence" value="ECO:0007669"/>
    <property type="project" value="UniProtKB-ARBA"/>
</dbReference>
<evidence type="ECO:0000256" key="5">
    <source>
        <dbReference type="ARBA" id="ARBA00022840"/>
    </source>
</evidence>
<dbReference type="InterPro" id="IPR003593">
    <property type="entry name" value="AAA+_ATPase"/>
</dbReference>
<evidence type="ECO:0000256" key="1">
    <source>
        <dbReference type="ARBA" id="ARBA00005417"/>
    </source>
</evidence>
<dbReference type="SUPFAM" id="SSF52540">
    <property type="entry name" value="P-loop containing nucleoside triphosphate hydrolases"/>
    <property type="match status" value="1"/>
</dbReference>
<protein>
    <submittedName>
        <fullName evidence="7">ABC transporter ATP-binding protein</fullName>
    </submittedName>
</protein>
<evidence type="ECO:0000313" key="8">
    <source>
        <dbReference type="Proteomes" id="UP000541185"/>
    </source>
</evidence>
<dbReference type="PROSITE" id="PS50893">
    <property type="entry name" value="ABC_TRANSPORTER_2"/>
    <property type="match status" value="1"/>
</dbReference>
<evidence type="ECO:0000256" key="2">
    <source>
        <dbReference type="ARBA" id="ARBA00022448"/>
    </source>
</evidence>
<sequence length="270" mass="29000">MSALLEAIDVSRLFPVRGSGGFLRKRTMQAAVQGVSVQVNPGEVLAVVGESGSGKTTLGRMLLGLTPPSTGEVRYEGRDLRSLQGEDWKRYRREVQVVFQDTGGSLNPRHAIADSVAVPMRYNRGLSAASAAAEADALLDQVGLPAAQFRHRLPHELSGGQRQRVGIARALASQPRVIVADEPVSALDVSIRAQVLRLLAGLQRERGLALLFITHDLGVVRALADRVIVMTGGRVVEAASADALFADPQHEYTRQLLAATPVPDPRRQLA</sequence>
<keyword evidence="2" id="KW-0813">Transport</keyword>
<evidence type="ECO:0000259" key="6">
    <source>
        <dbReference type="PROSITE" id="PS50893"/>
    </source>
</evidence>
<dbReference type="RefSeq" id="WP_169417519.1">
    <property type="nucleotide sequence ID" value="NZ_JABBFX010000001.1"/>
</dbReference>
<feature type="domain" description="ABC transporter" evidence="6">
    <location>
        <begin position="5"/>
        <end position="257"/>
    </location>
</feature>
<keyword evidence="4" id="KW-0547">Nucleotide-binding</keyword>
<dbReference type="InterPro" id="IPR027417">
    <property type="entry name" value="P-loop_NTPase"/>
</dbReference>
<dbReference type="InterPro" id="IPR017871">
    <property type="entry name" value="ABC_transporter-like_CS"/>
</dbReference>
<evidence type="ECO:0000313" key="7">
    <source>
        <dbReference type="EMBL" id="NML43300.1"/>
    </source>
</evidence>
<keyword evidence="3" id="KW-0472">Membrane</keyword>
<dbReference type="InterPro" id="IPR003439">
    <property type="entry name" value="ABC_transporter-like_ATP-bd"/>
</dbReference>
<dbReference type="AlphaFoldDB" id="A0A848H2E1"/>
<organism evidence="7 8">
    <name type="scientific">Ramlibacter agri</name>
    <dbReference type="NCBI Taxonomy" id="2728837"/>
    <lineage>
        <taxon>Bacteria</taxon>
        <taxon>Pseudomonadati</taxon>
        <taxon>Pseudomonadota</taxon>
        <taxon>Betaproteobacteria</taxon>
        <taxon>Burkholderiales</taxon>
        <taxon>Comamonadaceae</taxon>
        <taxon>Ramlibacter</taxon>
    </lineage>
</organism>
<evidence type="ECO:0000256" key="4">
    <source>
        <dbReference type="ARBA" id="ARBA00022741"/>
    </source>
</evidence>